<comment type="caution">
    <text evidence="2">The sequence shown here is derived from an EMBL/GenBank/DDBJ whole genome shotgun (WGS) entry which is preliminary data.</text>
</comment>
<name>A0ABN3UZ18_9ACTN</name>
<evidence type="ECO:0000313" key="3">
    <source>
        <dbReference type="Proteomes" id="UP001500893"/>
    </source>
</evidence>
<accession>A0ABN3UZ18</accession>
<dbReference type="EMBL" id="BAAAVM010000101">
    <property type="protein sequence ID" value="GAA2771117.1"/>
    <property type="molecule type" value="Genomic_DNA"/>
</dbReference>
<organism evidence="2 3">
    <name type="scientific">Streptomyces rameus</name>
    <dbReference type="NCBI Taxonomy" id="68261"/>
    <lineage>
        <taxon>Bacteria</taxon>
        <taxon>Bacillati</taxon>
        <taxon>Actinomycetota</taxon>
        <taxon>Actinomycetes</taxon>
        <taxon>Kitasatosporales</taxon>
        <taxon>Streptomycetaceae</taxon>
        <taxon>Streptomyces</taxon>
    </lineage>
</organism>
<proteinExistence type="predicted"/>
<keyword evidence="3" id="KW-1185">Reference proteome</keyword>
<evidence type="ECO:0000256" key="1">
    <source>
        <dbReference type="SAM" id="MobiDB-lite"/>
    </source>
</evidence>
<sequence>MLQTLKVVGLHNGLKPRSVLNASISEVQARLAPLEHQLPVLLELQKGAAVAATSPPIEAPGTAAQPEAAQGAEAPAVAEPEQAPTPAAPSPSATADPAPAAALPQLPRRDRTVERPHPGNLETRPAPAEQTATDQDVAQLLEGHEDRLKEVSERLIAGKEAREATHPAPPRDHAHQGPQRGRGTANRPAGPAGPAERWRRRPLTANVRNRTRKDASNGGRTARRAPAAGAVAPA</sequence>
<protein>
    <submittedName>
        <fullName evidence="2">Uncharacterized protein</fullName>
    </submittedName>
</protein>
<dbReference type="Proteomes" id="UP001500893">
    <property type="component" value="Unassembled WGS sequence"/>
</dbReference>
<feature type="compositionally biased region" description="Basic and acidic residues" evidence="1">
    <location>
        <begin position="107"/>
        <end position="117"/>
    </location>
</feature>
<feature type="compositionally biased region" description="Low complexity" evidence="1">
    <location>
        <begin position="218"/>
        <end position="234"/>
    </location>
</feature>
<feature type="compositionally biased region" description="Basic and acidic residues" evidence="1">
    <location>
        <begin position="149"/>
        <end position="175"/>
    </location>
</feature>
<feature type="region of interest" description="Disordered" evidence="1">
    <location>
        <begin position="53"/>
        <end position="132"/>
    </location>
</feature>
<evidence type="ECO:0000313" key="2">
    <source>
        <dbReference type="EMBL" id="GAA2771117.1"/>
    </source>
</evidence>
<reference evidence="2 3" key="1">
    <citation type="journal article" date="2019" name="Int. J. Syst. Evol. Microbiol.">
        <title>The Global Catalogue of Microorganisms (GCM) 10K type strain sequencing project: providing services to taxonomists for standard genome sequencing and annotation.</title>
        <authorList>
            <consortium name="The Broad Institute Genomics Platform"/>
            <consortium name="The Broad Institute Genome Sequencing Center for Infectious Disease"/>
            <person name="Wu L."/>
            <person name="Ma J."/>
        </authorList>
    </citation>
    <scope>NUCLEOTIDE SEQUENCE [LARGE SCALE GENOMIC DNA]</scope>
    <source>
        <strain evidence="2 3">JCM 11574</strain>
    </source>
</reference>
<gene>
    <name evidence="2" type="ORF">GCM10010521_55920</name>
</gene>
<feature type="compositionally biased region" description="Low complexity" evidence="1">
    <location>
        <begin position="59"/>
        <end position="106"/>
    </location>
</feature>
<feature type="region of interest" description="Disordered" evidence="1">
    <location>
        <begin position="149"/>
        <end position="234"/>
    </location>
</feature>